<dbReference type="SMART" id="SM00360">
    <property type="entry name" value="RRM"/>
    <property type="match status" value="1"/>
</dbReference>
<feature type="domain" description="RRM" evidence="2">
    <location>
        <begin position="17"/>
        <end position="107"/>
    </location>
</feature>
<gene>
    <name evidence="3" type="ORF">RIMI_LOCUS11418271</name>
</gene>
<keyword evidence="1" id="KW-0694">RNA-binding</keyword>
<evidence type="ECO:0000313" key="3">
    <source>
        <dbReference type="EMBL" id="CAJ0946776.1"/>
    </source>
</evidence>
<dbReference type="PANTHER" id="PTHR15592">
    <property type="entry name" value="MATRIN 3/NUCLEAR PROTEIN 220-RELATED"/>
    <property type="match status" value="1"/>
</dbReference>
<comment type="caution">
    <text evidence="3">The sequence shown here is derived from an EMBL/GenBank/DDBJ whole genome shotgun (WGS) entry which is preliminary data.</text>
</comment>
<proteinExistence type="predicted"/>
<accession>A0ABN9LNZ7</accession>
<dbReference type="InterPro" id="IPR012677">
    <property type="entry name" value="Nucleotide-bd_a/b_plait_sf"/>
</dbReference>
<keyword evidence="4" id="KW-1185">Reference proteome</keyword>
<dbReference type="PROSITE" id="PS50102">
    <property type="entry name" value="RRM"/>
    <property type="match status" value="1"/>
</dbReference>
<dbReference type="Gene3D" id="3.30.70.330">
    <property type="match status" value="2"/>
</dbReference>
<evidence type="ECO:0000259" key="2">
    <source>
        <dbReference type="PROSITE" id="PS50102"/>
    </source>
</evidence>
<dbReference type="EMBL" id="CAUEEQ010025799">
    <property type="protein sequence ID" value="CAJ0946776.1"/>
    <property type="molecule type" value="Genomic_DNA"/>
</dbReference>
<dbReference type="Pfam" id="PF00076">
    <property type="entry name" value="RRM_1"/>
    <property type="match status" value="1"/>
</dbReference>
<evidence type="ECO:0000256" key="1">
    <source>
        <dbReference type="PROSITE-ProRule" id="PRU00176"/>
    </source>
</evidence>
<dbReference type="InterPro" id="IPR035979">
    <property type="entry name" value="RBD_domain_sf"/>
</dbReference>
<name>A0ABN9LNZ7_9NEOB</name>
<sequence length="352" mass="39320">MDEKPPHIFIAKNSSNKIIHVTNLPNKGYTDQDILKLAEPFGKVCDVLIIRSKNEAFIETNFKEAAAAAVKYSESNPVRINKQQVTLSIFGHKKTYGKSLEEDEPEEPAESAAQPDLPPGFIKCYMLEDPPLKHEDKCVVLVSNLPDFQCNVDEITNLAKPFGGVTDVLVVSTHKEVFRKGYRVSSHTCSPTIWTMSTACTATPYPHRSLTRTKILAHKRAQKSGPASVPHPLAHQSLSVWRRRGRPSAPWTSEIFPRMSSESHTGVPDPCVRARLVALADFRSSQRVARSSVRVFHAGRERSRRERRSEFLFSVHLASRSFSVVDFPLIPFPESGEASEDNLGPKLNQIIA</sequence>
<dbReference type="SUPFAM" id="SSF54928">
    <property type="entry name" value="RNA-binding domain, RBD"/>
    <property type="match status" value="2"/>
</dbReference>
<organism evidence="3 4">
    <name type="scientific">Ranitomeya imitator</name>
    <name type="common">mimic poison frog</name>
    <dbReference type="NCBI Taxonomy" id="111125"/>
    <lineage>
        <taxon>Eukaryota</taxon>
        <taxon>Metazoa</taxon>
        <taxon>Chordata</taxon>
        <taxon>Craniata</taxon>
        <taxon>Vertebrata</taxon>
        <taxon>Euteleostomi</taxon>
        <taxon>Amphibia</taxon>
        <taxon>Batrachia</taxon>
        <taxon>Anura</taxon>
        <taxon>Neobatrachia</taxon>
        <taxon>Hyloidea</taxon>
        <taxon>Dendrobatidae</taxon>
        <taxon>Dendrobatinae</taxon>
        <taxon>Ranitomeya</taxon>
    </lineage>
</organism>
<dbReference type="Proteomes" id="UP001176940">
    <property type="component" value="Unassembled WGS sequence"/>
</dbReference>
<protein>
    <recommendedName>
        <fullName evidence="2">RRM domain-containing protein</fullName>
    </recommendedName>
</protein>
<evidence type="ECO:0000313" key="4">
    <source>
        <dbReference type="Proteomes" id="UP001176940"/>
    </source>
</evidence>
<reference evidence="3" key="1">
    <citation type="submission" date="2023-07" db="EMBL/GenBank/DDBJ databases">
        <authorList>
            <person name="Stuckert A."/>
        </authorList>
    </citation>
    <scope>NUCLEOTIDE SEQUENCE</scope>
</reference>
<dbReference type="InterPro" id="IPR000504">
    <property type="entry name" value="RRM_dom"/>
</dbReference>